<evidence type="ECO:0000313" key="1">
    <source>
        <dbReference type="EMBL" id="ALO80146.1"/>
    </source>
</evidence>
<evidence type="ECO:0000313" key="2">
    <source>
        <dbReference type="Proteomes" id="UP000229115"/>
    </source>
</evidence>
<dbReference type="Proteomes" id="UP000229115">
    <property type="component" value="Segment"/>
</dbReference>
<gene>
    <name evidence="1" type="ORF">Phi4113_137</name>
</gene>
<sequence>MKKANKIMARIGFEDVILPIEDVEKSLSVVDEKGDTFGGTYLIGYEDEDGEECEEDGTYLNQ</sequence>
<name>A0A0S2MWA5_9CAUD</name>
<reference evidence="1 2" key="1">
    <citation type="submission" date="2015-10" db="EMBL/GenBank/DDBJ databases">
        <title>Large-scale maps of variable infection efficiencies in aquatic Bacteriodetes phage-host model systems.</title>
        <authorList>
            <person name="Holmfeldt K."/>
            <person name="Solonenko N."/>
            <person name="Howard-Varona C."/>
            <person name="Moreno M."/>
            <person name="Malmstrom R.R."/>
            <person name="Blow M.J."/>
            <person name="Sullivan M.B."/>
        </authorList>
    </citation>
    <scope>NUCLEOTIDE SEQUENCE [LARGE SCALE GENOMIC DNA]</scope>
</reference>
<proteinExistence type="predicted"/>
<organism evidence="1 2">
    <name type="scientific">Cellulophaga phage phi4:1_13</name>
    <dbReference type="NCBI Taxonomy" id="1747284"/>
    <lineage>
        <taxon>Viruses</taxon>
        <taxon>Duplodnaviria</taxon>
        <taxon>Heunggongvirae</taxon>
        <taxon>Uroviricota</taxon>
        <taxon>Caudoviricetes</taxon>
        <taxon>Lightbulbvirus</taxon>
        <taxon>Lightbulbvirus Cba41</taxon>
    </lineage>
</organism>
<protein>
    <submittedName>
        <fullName evidence="1">Uncharacterized protein</fullName>
    </submittedName>
</protein>
<accession>A0A0S2MWA5</accession>
<dbReference type="EMBL" id="KT962245">
    <property type="protein sequence ID" value="ALO80146.1"/>
    <property type="molecule type" value="Genomic_RNA"/>
</dbReference>